<dbReference type="PANTHER" id="PTHR16043">
    <property type="entry name" value="DALRD3 PROTEIN"/>
    <property type="match status" value="1"/>
</dbReference>
<name>A0ABP1PY09_9HEXA</name>
<feature type="domain" description="DALR anticodon binding" evidence="1">
    <location>
        <begin position="225"/>
        <end position="354"/>
    </location>
</feature>
<dbReference type="PANTHER" id="PTHR16043:SF1">
    <property type="entry name" value="DALR ANTICODON-BINDING DOMAIN-CONTAINING PROTEIN 3"/>
    <property type="match status" value="1"/>
</dbReference>
<evidence type="ECO:0000313" key="3">
    <source>
        <dbReference type="Proteomes" id="UP001642540"/>
    </source>
</evidence>
<dbReference type="SUPFAM" id="SSF47323">
    <property type="entry name" value="Anticodon-binding domain of a subclass of class I aminoacyl-tRNA synthetases"/>
    <property type="match status" value="1"/>
</dbReference>
<dbReference type="InterPro" id="IPR009080">
    <property type="entry name" value="tRNAsynth_Ia_anticodon-bd"/>
</dbReference>
<gene>
    <name evidence="2" type="ORF">ODALV1_LOCUS5128</name>
</gene>
<dbReference type="Gene3D" id="1.10.730.10">
    <property type="entry name" value="Isoleucyl-tRNA Synthetase, Domain 1"/>
    <property type="match status" value="1"/>
</dbReference>
<keyword evidence="3" id="KW-1185">Reference proteome</keyword>
<proteinExistence type="predicted"/>
<dbReference type="SMART" id="SM00836">
    <property type="entry name" value="DALR_1"/>
    <property type="match status" value="1"/>
</dbReference>
<comment type="caution">
    <text evidence="2">The sequence shown here is derived from an EMBL/GenBank/DDBJ whole genome shotgun (WGS) entry which is preliminary data.</text>
</comment>
<dbReference type="Pfam" id="PF05746">
    <property type="entry name" value="DALR_1"/>
    <property type="match status" value="1"/>
</dbReference>
<evidence type="ECO:0000259" key="1">
    <source>
        <dbReference type="SMART" id="SM00836"/>
    </source>
</evidence>
<dbReference type="InterPro" id="IPR037380">
    <property type="entry name" value="DALRD3"/>
</dbReference>
<dbReference type="InterPro" id="IPR008909">
    <property type="entry name" value="DALR_anticod-bd"/>
</dbReference>
<dbReference type="EMBL" id="CAXLJM020000015">
    <property type="protein sequence ID" value="CAL8082136.1"/>
    <property type="molecule type" value="Genomic_DNA"/>
</dbReference>
<reference evidence="2 3" key="1">
    <citation type="submission" date="2024-08" db="EMBL/GenBank/DDBJ databases">
        <authorList>
            <person name="Cucini C."/>
            <person name="Frati F."/>
        </authorList>
    </citation>
    <scope>NUCLEOTIDE SEQUENCE [LARGE SCALE GENOMIC DNA]</scope>
</reference>
<dbReference type="Proteomes" id="UP001642540">
    <property type="component" value="Unassembled WGS sequence"/>
</dbReference>
<organism evidence="2 3">
    <name type="scientific">Orchesella dallaii</name>
    <dbReference type="NCBI Taxonomy" id="48710"/>
    <lineage>
        <taxon>Eukaryota</taxon>
        <taxon>Metazoa</taxon>
        <taxon>Ecdysozoa</taxon>
        <taxon>Arthropoda</taxon>
        <taxon>Hexapoda</taxon>
        <taxon>Collembola</taxon>
        <taxon>Entomobryomorpha</taxon>
        <taxon>Entomobryoidea</taxon>
        <taxon>Orchesellidae</taxon>
        <taxon>Orchesellinae</taxon>
        <taxon>Orchesella</taxon>
    </lineage>
</organism>
<evidence type="ECO:0000313" key="2">
    <source>
        <dbReference type="EMBL" id="CAL8082136.1"/>
    </source>
</evidence>
<accession>A0ABP1PY09</accession>
<protein>
    <recommendedName>
        <fullName evidence="1">DALR anticodon binding domain-containing protein</fullName>
    </recommendedName>
</protein>
<sequence>MDYRVLAVSPDLYGNLILTLDPNQMTSAFVRWALASTTSSKARNGCHPPKLYKIEFGMKNSSTNSSETELLDYRKVLLAQAISRVAKMIGHKVVGGYTNITTDKITKNTVFVVGIPLAVNHQTIHPDEFSESEKVLRLSMGNITANHGSQTEVSLSEVLNERLKAIKEISESRRLATLGLSSWAASAHNLATATLQYDILSKPLDVEILVPVLETNRMNHDALLIMYNYSRVLSILRRFDEHVKTGEYPNLPCLPDISFTTIYTKEEELQLLQTVMEWPRILDIVINFTQLEINVGIVTKFLLALTKAFNSFYYEVVVLVPTNAPHNFPGMMARIYLLKSVCSVIENCLDVLQINHADTPILHEN</sequence>